<dbReference type="Pfam" id="PF13231">
    <property type="entry name" value="PMT_2"/>
    <property type="match status" value="1"/>
</dbReference>
<keyword evidence="4 10" id="KW-0808">Transferase</keyword>
<keyword evidence="7 8" id="KW-0472">Membrane</keyword>
<evidence type="ECO:0000313" key="10">
    <source>
        <dbReference type="EMBL" id="RIJ42824.1"/>
    </source>
</evidence>
<feature type="transmembrane region" description="Helical" evidence="8">
    <location>
        <begin position="165"/>
        <end position="180"/>
    </location>
</feature>
<comment type="subcellular location">
    <subcellularLocation>
        <location evidence="1">Cell membrane</location>
        <topology evidence="1">Multi-pass membrane protein</topology>
    </subcellularLocation>
</comment>
<feature type="transmembrane region" description="Helical" evidence="8">
    <location>
        <begin position="210"/>
        <end position="229"/>
    </location>
</feature>
<feature type="domain" description="Glycosyltransferase RgtA/B/C/D-like" evidence="9">
    <location>
        <begin position="66"/>
        <end position="222"/>
    </location>
</feature>
<dbReference type="GO" id="GO:0010041">
    <property type="term" value="P:response to iron(III) ion"/>
    <property type="evidence" value="ECO:0007669"/>
    <property type="project" value="TreeGrafter"/>
</dbReference>
<evidence type="ECO:0000256" key="2">
    <source>
        <dbReference type="ARBA" id="ARBA00022475"/>
    </source>
</evidence>
<dbReference type="InterPro" id="IPR050297">
    <property type="entry name" value="LipidA_mod_glycosyltrf_83"/>
</dbReference>
<evidence type="ECO:0000256" key="8">
    <source>
        <dbReference type="SAM" id="Phobius"/>
    </source>
</evidence>
<gene>
    <name evidence="10" type="ORF">D1627_02955</name>
</gene>
<dbReference type="InterPro" id="IPR038731">
    <property type="entry name" value="RgtA/B/C-like"/>
</dbReference>
<keyword evidence="3" id="KW-0328">Glycosyltransferase</keyword>
<dbReference type="OrthoDB" id="9792789at2"/>
<feature type="transmembrane region" description="Helical" evidence="8">
    <location>
        <begin position="346"/>
        <end position="367"/>
    </location>
</feature>
<dbReference type="RefSeq" id="WP_119430706.1">
    <property type="nucleotide sequence ID" value="NZ_QWGE01000001.1"/>
</dbReference>
<evidence type="ECO:0000256" key="6">
    <source>
        <dbReference type="ARBA" id="ARBA00022989"/>
    </source>
</evidence>
<feature type="transmembrane region" description="Helical" evidence="8">
    <location>
        <begin position="262"/>
        <end position="282"/>
    </location>
</feature>
<evidence type="ECO:0000313" key="11">
    <source>
        <dbReference type="Proteomes" id="UP000266005"/>
    </source>
</evidence>
<sequence length="545" mass="62909">MLHPDTLHSNRFFYSLLLILFLLLLYNLGGWGVVETSEARYAEISREMWQSGQWLHPRLLGIQHFHKPPLTYNITALGMQLFGPNAFGARFFLQISLVLQVWLVYLIGGLLFRDKRHALTAAIVYLTIPAVLLAARNLTTDSFLTTFELAAIWAWLKYKTDAKALWLYLFYFLLALAFLTKGPVGLIFPVLVAVGVGGAYASVQVKKSVWHHLPAMLLFLVLGGSWYVYLMRQDPQFVDYFLFKHTVQRYANPETFGRSKPWWFYLVLAPVLSLPWSAILFIKKKKLKELPVPLKRLFILWVLVPLVFFSFSGSKLILYILPLFAGQALLTAWLLFALPEAVMRKIVSGSIIFLAVLALALLLAPLLPVGVALPLWVLIFPVLMLGGLFILWQRPLPSQQKLLYSALLFTLLLLPYSTHLMGSNPQFTNGSRPLAQIIKANHLEQRTIVVYNRLLPSLPFELNKDIISVQDDNDDLNREIQFERDEQWREQLLQMQQPEDVERLHNLIRQQPTVMLIKHELPVERKWILARYKNQEKWGSWTVYF</sequence>
<dbReference type="GO" id="GO:0005886">
    <property type="term" value="C:plasma membrane"/>
    <property type="evidence" value="ECO:0007669"/>
    <property type="project" value="UniProtKB-SubCell"/>
</dbReference>
<accession>A0A399SIL7</accession>
<dbReference type="EMBL" id="QWGE01000001">
    <property type="protein sequence ID" value="RIJ42824.1"/>
    <property type="molecule type" value="Genomic_DNA"/>
</dbReference>
<feature type="transmembrane region" description="Helical" evidence="8">
    <location>
        <begin position="12"/>
        <end position="34"/>
    </location>
</feature>
<dbReference type="GO" id="GO:0016763">
    <property type="term" value="F:pentosyltransferase activity"/>
    <property type="evidence" value="ECO:0007669"/>
    <property type="project" value="TreeGrafter"/>
</dbReference>
<feature type="transmembrane region" description="Helical" evidence="8">
    <location>
        <begin position="373"/>
        <end position="391"/>
    </location>
</feature>
<feature type="transmembrane region" description="Helical" evidence="8">
    <location>
        <begin position="403"/>
        <end position="422"/>
    </location>
</feature>
<dbReference type="PANTHER" id="PTHR33908:SF3">
    <property type="entry name" value="UNDECAPRENYL PHOSPHATE-ALPHA-4-AMINO-4-DEOXY-L-ARABINOSE ARABINOSYL TRANSFERASE"/>
    <property type="match status" value="1"/>
</dbReference>
<dbReference type="GO" id="GO:0009103">
    <property type="term" value="P:lipopolysaccharide biosynthetic process"/>
    <property type="evidence" value="ECO:0007669"/>
    <property type="project" value="TreeGrafter"/>
</dbReference>
<protein>
    <submittedName>
        <fullName evidence="10">Phospholipid carrier-dependent glycosyltransferase</fullName>
    </submittedName>
</protein>
<keyword evidence="11" id="KW-1185">Reference proteome</keyword>
<keyword evidence="6 8" id="KW-1133">Transmembrane helix</keyword>
<comment type="caution">
    <text evidence="10">The sequence shown here is derived from an EMBL/GenBank/DDBJ whole genome shotgun (WGS) entry which is preliminary data.</text>
</comment>
<evidence type="ECO:0000256" key="4">
    <source>
        <dbReference type="ARBA" id="ARBA00022679"/>
    </source>
</evidence>
<keyword evidence="2" id="KW-1003">Cell membrane</keyword>
<dbReference type="Proteomes" id="UP000266005">
    <property type="component" value="Unassembled WGS sequence"/>
</dbReference>
<feature type="transmembrane region" description="Helical" evidence="8">
    <location>
        <begin position="294"/>
        <end position="311"/>
    </location>
</feature>
<evidence type="ECO:0000256" key="1">
    <source>
        <dbReference type="ARBA" id="ARBA00004651"/>
    </source>
</evidence>
<keyword evidence="5 8" id="KW-0812">Transmembrane</keyword>
<reference evidence="11" key="1">
    <citation type="submission" date="2018-08" db="EMBL/GenBank/DDBJ databases">
        <title>Mucilaginibacter sp. MYSH2.</title>
        <authorList>
            <person name="Seo T."/>
        </authorList>
    </citation>
    <scope>NUCLEOTIDE SEQUENCE [LARGE SCALE GENOMIC DNA]</scope>
    <source>
        <strain evidence="11">KIRAN</strain>
    </source>
</reference>
<organism evidence="10 11">
    <name type="scientific">Pontibacter oryzae</name>
    <dbReference type="NCBI Taxonomy" id="2304593"/>
    <lineage>
        <taxon>Bacteria</taxon>
        <taxon>Pseudomonadati</taxon>
        <taxon>Bacteroidota</taxon>
        <taxon>Cytophagia</taxon>
        <taxon>Cytophagales</taxon>
        <taxon>Hymenobacteraceae</taxon>
        <taxon>Pontibacter</taxon>
    </lineage>
</organism>
<dbReference type="PANTHER" id="PTHR33908">
    <property type="entry name" value="MANNOSYLTRANSFERASE YKCB-RELATED"/>
    <property type="match status" value="1"/>
</dbReference>
<evidence type="ECO:0000256" key="5">
    <source>
        <dbReference type="ARBA" id="ARBA00022692"/>
    </source>
</evidence>
<proteinExistence type="predicted"/>
<feature type="transmembrane region" description="Helical" evidence="8">
    <location>
        <begin position="119"/>
        <end position="136"/>
    </location>
</feature>
<name>A0A399SIL7_9BACT</name>
<evidence type="ECO:0000259" key="9">
    <source>
        <dbReference type="Pfam" id="PF13231"/>
    </source>
</evidence>
<evidence type="ECO:0000256" key="7">
    <source>
        <dbReference type="ARBA" id="ARBA00023136"/>
    </source>
</evidence>
<evidence type="ECO:0000256" key="3">
    <source>
        <dbReference type="ARBA" id="ARBA00022676"/>
    </source>
</evidence>
<dbReference type="AlphaFoldDB" id="A0A399SIL7"/>
<feature type="transmembrane region" description="Helical" evidence="8">
    <location>
        <begin position="91"/>
        <end position="112"/>
    </location>
</feature>
<feature type="transmembrane region" description="Helical" evidence="8">
    <location>
        <begin position="317"/>
        <end position="339"/>
    </location>
</feature>